<dbReference type="Proteomes" id="UP001150941">
    <property type="component" value="Unassembled WGS sequence"/>
</dbReference>
<sequence length="145" mass="16783">MKHELGYTSIPIALLILPLYPENRNTSEMEFPIPSPWIWAHFKYSRADEGLSAYELLYKTLQIAEHDAHDTFIDTRNEFESPLIKDVPMLSLQIHGIFQSSKEAATEVRNFLRHWTVDITLDIPISFDKDLIFANPLGINHAIYI</sequence>
<protein>
    <submittedName>
        <fullName evidence="1">Uncharacterized protein</fullName>
    </submittedName>
</protein>
<evidence type="ECO:0000313" key="2">
    <source>
        <dbReference type="Proteomes" id="UP001150941"/>
    </source>
</evidence>
<dbReference type="AlphaFoldDB" id="A0A9W9P9I6"/>
<organism evidence="1 2">
    <name type="scientific">Penicillium chermesinum</name>
    <dbReference type="NCBI Taxonomy" id="63820"/>
    <lineage>
        <taxon>Eukaryota</taxon>
        <taxon>Fungi</taxon>
        <taxon>Dikarya</taxon>
        <taxon>Ascomycota</taxon>
        <taxon>Pezizomycotina</taxon>
        <taxon>Eurotiomycetes</taxon>
        <taxon>Eurotiomycetidae</taxon>
        <taxon>Eurotiales</taxon>
        <taxon>Aspergillaceae</taxon>
        <taxon>Penicillium</taxon>
    </lineage>
</organism>
<gene>
    <name evidence="1" type="ORF">N7468_003687</name>
</gene>
<evidence type="ECO:0000313" key="1">
    <source>
        <dbReference type="EMBL" id="KAJ5239068.1"/>
    </source>
</evidence>
<dbReference type="GeneID" id="83200287"/>
<reference evidence="1" key="1">
    <citation type="submission" date="2022-11" db="EMBL/GenBank/DDBJ databases">
        <authorList>
            <person name="Petersen C."/>
        </authorList>
    </citation>
    <scope>NUCLEOTIDE SEQUENCE</scope>
    <source>
        <strain evidence="1">IBT 19713</strain>
    </source>
</reference>
<name>A0A9W9P9I6_9EURO</name>
<dbReference type="RefSeq" id="XP_058331987.1">
    <property type="nucleotide sequence ID" value="XM_058472984.1"/>
</dbReference>
<proteinExistence type="predicted"/>
<keyword evidence="2" id="KW-1185">Reference proteome</keyword>
<comment type="caution">
    <text evidence="1">The sequence shown here is derived from an EMBL/GenBank/DDBJ whole genome shotgun (WGS) entry which is preliminary data.</text>
</comment>
<dbReference type="EMBL" id="JAPQKS010000003">
    <property type="protein sequence ID" value="KAJ5239068.1"/>
    <property type="molecule type" value="Genomic_DNA"/>
</dbReference>
<accession>A0A9W9P9I6</accession>
<reference evidence="1" key="2">
    <citation type="journal article" date="2023" name="IMA Fungus">
        <title>Comparative genomic study of the Penicillium genus elucidates a diverse pangenome and 15 lateral gene transfer events.</title>
        <authorList>
            <person name="Petersen C."/>
            <person name="Sorensen T."/>
            <person name="Nielsen M.R."/>
            <person name="Sondergaard T.E."/>
            <person name="Sorensen J.L."/>
            <person name="Fitzpatrick D.A."/>
            <person name="Frisvad J.C."/>
            <person name="Nielsen K.L."/>
        </authorList>
    </citation>
    <scope>NUCLEOTIDE SEQUENCE</scope>
    <source>
        <strain evidence="1">IBT 19713</strain>
    </source>
</reference>